<gene>
    <name evidence="1" type="ORF">H9629_13630</name>
</gene>
<organism evidence="1 2">
    <name type="scientific">Acinetobacter pecorum</name>
    <dbReference type="NCBI Taxonomy" id="2762215"/>
    <lineage>
        <taxon>Bacteria</taxon>
        <taxon>Pseudomonadati</taxon>
        <taxon>Pseudomonadota</taxon>
        <taxon>Gammaproteobacteria</taxon>
        <taxon>Moraxellales</taxon>
        <taxon>Moraxellaceae</taxon>
        <taxon>Acinetobacter</taxon>
    </lineage>
</organism>
<dbReference type="RefSeq" id="WP_171254913.1">
    <property type="nucleotide sequence ID" value="NZ_JACSPT010000022.1"/>
</dbReference>
<evidence type="ECO:0000313" key="1">
    <source>
        <dbReference type="EMBL" id="MBD8010367.1"/>
    </source>
</evidence>
<comment type="caution">
    <text evidence="1">The sequence shown here is derived from an EMBL/GenBank/DDBJ whole genome shotgun (WGS) entry which is preliminary data.</text>
</comment>
<sequence>MEIRVSYYHILIEVNDHISTIDETRDIEIFDIEDIQPYLHSILLPYFNEQLIELDDENLEYKDILHLAIKQTLLPINDLIEEEQRLLPSDTDITISAYEIFNNRELSQDVTTVIFDLLEAVKLDS</sequence>
<dbReference type="EMBL" id="JACSPT010000022">
    <property type="protein sequence ID" value="MBD8010367.1"/>
    <property type="molecule type" value="Genomic_DNA"/>
</dbReference>
<reference evidence="1 2" key="1">
    <citation type="submission" date="2020-08" db="EMBL/GenBank/DDBJ databases">
        <title>A Genomic Blueprint of the Chicken Gut Microbiome.</title>
        <authorList>
            <person name="Gilroy R."/>
            <person name="Ravi A."/>
            <person name="Getino M."/>
            <person name="Pursley I."/>
            <person name="Horton D.L."/>
            <person name="Alikhan N.-F."/>
            <person name="Baker D."/>
            <person name="Gharbi K."/>
            <person name="Hall N."/>
            <person name="Watson M."/>
            <person name="Adriaenssens E.M."/>
            <person name="Foster-Nyarko E."/>
            <person name="Jarju S."/>
            <person name="Secka A."/>
            <person name="Antonio M."/>
            <person name="Oren A."/>
            <person name="Chaudhuri R."/>
            <person name="La Ragione R.M."/>
            <person name="Hildebrand F."/>
            <person name="Pallen M.J."/>
        </authorList>
    </citation>
    <scope>NUCLEOTIDE SEQUENCE [LARGE SCALE GENOMIC DNA]</scope>
    <source>
        <strain evidence="1 2">Sa1BUA6</strain>
    </source>
</reference>
<evidence type="ECO:0000313" key="2">
    <source>
        <dbReference type="Proteomes" id="UP000621930"/>
    </source>
</evidence>
<proteinExistence type="predicted"/>
<accession>A0ABR8W036</accession>
<dbReference type="Proteomes" id="UP000621930">
    <property type="component" value="Unassembled WGS sequence"/>
</dbReference>
<keyword evidence="2" id="KW-1185">Reference proteome</keyword>
<name>A0ABR8W036_9GAMM</name>
<protein>
    <submittedName>
        <fullName evidence="1">Uncharacterized protein</fullName>
    </submittedName>
</protein>